<dbReference type="AlphaFoldDB" id="K0NBU9"/>
<comment type="catalytic activity">
    <reaction evidence="6">
        <text>glycolate + A = glyoxylate + AH2</text>
        <dbReference type="Rhea" id="RHEA:21264"/>
        <dbReference type="ChEBI" id="CHEBI:13193"/>
        <dbReference type="ChEBI" id="CHEBI:17499"/>
        <dbReference type="ChEBI" id="CHEBI:29805"/>
        <dbReference type="ChEBI" id="CHEBI:36655"/>
        <dbReference type="EC" id="1.1.99.14"/>
    </reaction>
</comment>
<sequence length="436" mass="48263">MQELARDVRQLEDQLAVCTRCGMCQANCPLFALTRNEADVSRGKLVLITGLIDQMFDDAVGVNERLQRCLLCGSCAHGCPSGVNTLEIFLKARAIIAQYLGLPILKKILFKRLLSRPETFNGLMGMVASFQKFFLKKEQNFQGTSCARIGSHLLRHRHMVPLKQTSFNRTLGSLDSRVGGKGVKVAFFVGCLIDKVFPNIAHSVVDVLTHFNAQVFIPSSQGCCGIPAISSGDFKTFETLVKINVDLFSKQRFDYLVTACATCSSTIIKLWPSLLKHGDKQLLRRVEALAERTVDISWLMEKRFDLFSEISSSEKEQKCVTYHDPCHLKKSLGVFNEPRQVIFASGNQIKEMKACDTCCGMGGSFNFAHYDMSTQIGLEKARNIVDTGCPTVATSCPACMLQICDMLAKLKHPASVKHPVEIYARALAAEGKISES</sequence>
<dbReference type="PANTHER" id="PTHR32479">
    <property type="entry name" value="GLYCOLATE OXIDASE IRON-SULFUR SUBUNIT"/>
    <property type="match status" value="1"/>
</dbReference>
<dbReference type="InterPro" id="IPR012257">
    <property type="entry name" value="Glc_ox_4Fe-4S"/>
</dbReference>
<keyword evidence="6" id="KW-0813">Transport</keyword>
<dbReference type="GO" id="GO:0051539">
    <property type="term" value="F:4 iron, 4 sulfur cluster binding"/>
    <property type="evidence" value="ECO:0007669"/>
    <property type="project" value="UniProtKB-UniRule"/>
</dbReference>
<keyword evidence="5 6" id="KW-0411">Iron-sulfur</keyword>
<protein>
    <recommendedName>
        <fullName evidence="6">Glycolate oxidase iron-sulfur subunit</fullName>
        <ecNumber evidence="6">1.1.99.14</ecNumber>
    </recommendedName>
</protein>
<evidence type="ECO:0000256" key="4">
    <source>
        <dbReference type="ARBA" id="ARBA00023004"/>
    </source>
</evidence>
<evidence type="ECO:0000256" key="2">
    <source>
        <dbReference type="ARBA" id="ARBA00022723"/>
    </source>
</evidence>
<evidence type="ECO:0000313" key="8">
    <source>
        <dbReference type="EMBL" id="CCK81914.1"/>
    </source>
</evidence>
<gene>
    <name evidence="8" type="ordered locus">TOL2_C37580</name>
</gene>
<keyword evidence="4 6" id="KW-0408">Iron</keyword>
<evidence type="ECO:0000259" key="7">
    <source>
        <dbReference type="PROSITE" id="PS51379"/>
    </source>
</evidence>
<dbReference type="HOGENOM" id="CLU_023081_0_1_7"/>
<comment type="function">
    <text evidence="6">Component of a complex that catalyzes the oxidation of glycolate to glyoxylate.</text>
</comment>
<keyword evidence="6" id="KW-0249">Electron transport</keyword>
<feature type="domain" description="4Fe-4S ferredoxin-type" evidence="7">
    <location>
        <begin position="8"/>
        <end position="38"/>
    </location>
</feature>
<accession>K0NBU9</accession>
<dbReference type="InterPro" id="IPR017896">
    <property type="entry name" value="4Fe4S_Fe-S-bd"/>
</dbReference>
<keyword evidence="3" id="KW-0677">Repeat</keyword>
<evidence type="ECO:0000313" key="9">
    <source>
        <dbReference type="Proteomes" id="UP000007347"/>
    </source>
</evidence>
<evidence type="ECO:0000256" key="5">
    <source>
        <dbReference type="ARBA" id="ARBA00023014"/>
    </source>
</evidence>
<dbReference type="InterPro" id="IPR009051">
    <property type="entry name" value="Helical_ferredxn"/>
</dbReference>
<dbReference type="STRING" id="651182.TOL2_C37580"/>
<keyword evidence="1 6" id="KW-0004">4Fe-4S</keyword>
<dbReference type="EC" id="1.1.99.14" evidence="6"/>
<dbReference type="PANTHER" id="PTHR32479:SF20">
    <property type="entry name" value="GLYCOLATE OXIDASE IRON-SULFUR SUBUNIT"/>
    <property type="match status" value="1"/>
</dbReference>
<dbReference type="PIRSF" id="PIRSF000139">
    <property type="entry name" value="Glc_ox_4Fe-4S"/>
    <property type="match status" value="1"/>
</dbReference>
<keyword evidence="9" id="KW-1185">Reference proteome</keyword>
<dbReference type="KEGG" id="dto:TOL2_C37580"/>
<dbReference type="GO" id="GO:0046872">
    <property type="term" value="F:metal ion binding"/>
    <property type="evidence" value="ECO:0007669"/>
    <property type="project" value="UniProtKB-UniRule"/>
</dbReference>
<dbReference type="InterPro" id="IPR017900">
    <property type="entry name" value="4Fe4S_Fe_S_CS"/>
</dbReference>
<dbReference type="SUPFAM" id="SSF46548">
    <property type="entry name" value="alpha-helical ferredoxin"/>
    <property type="match status" value="1"/>
</dbReference>
<dbReference type="PATRIC" id="fig|651182.5.peg.4422"/>
<dbReference type="EMBL" id="FO203503">
    <property type="protein sequence ID" value="CCK81914.1"/>
    <property type="molecule type" value="Genomic_DNA"/>
</dbReference>
<dbReference type="Gene3D" id="1.10.1060.10">
    <property type="entry name" value="Alpha-helical ferredoxin"/>
    <property type="match status" value="1"/>
</dbReference>
<evidence type="ECO:0000256" key="1">
    <source>
        <dbReference type="ARBA" id="ARBA00022485"/>
    </source>
</evidence>
<dbReference type="PROSITE" id="PS51379">
    <property type="entry name" value="4FE4S_FER_2"/>
    <property type="match status" value="2"/>
</dbReference>
<reference evidence="8 9" key="1">
    <citation type="journal article" date="2013" name="Environ. Microbiol.">
        <title>Complete genome, catabolic sub-proteomes and key-metabolites of Desulfobacula toluolica Tol2, a marine, aromatic compound-degrading, sulfate-reducing bacterium.</title>
        <authorList>
            <person name="Wohlbrand L."/>
            <person name="Jacob J.H."/>
            <person name="Kube M."/>
            <person name="Mussmann M."/>
            <person name="Jarling R."/>
            <person name="Beck A."/>
            <person name="Amann R."/>
            <person name="Wilkes H."/>
            <person name="Reinhardt R."/>
            <person name="Rabus R."/>
        </authorList>
    </citation>
    <scope>NUCLEOTIDE SEQUENCE [LARGE SCALE GENOMIC DNA]</scope>
    <source>
        <strain evidence="9">DSM 7467 / Tol2</strain>
    </source>
</reference>
<dbReference type="GO" id="GO:0019154">
    <property type="term" value="F:glycolate dehydrogenase activity"/>
    <property type="evidence" value="ECO:0007669"/>
    <property type="project" value="UniProtKB-EC"/>
</dbReference>
<dbReference type="Pfam" id="PF13183">
    <property type="entry name" value="Fer4_8"/>
    <property type="match status" value="1"/>
</dbReference>
<proteinExistence type="predicted"/>
<dbReference type="PROSITE" id="PS00198">
    <property type="entry name" value="4FE4S_FER_1"/>
    <property type="match status" value="1"/>
</dbReference>
<evidence type="ECO:0000256" key="3">
    <source>
        <dbReference type="ARBA" id="ARBA00022737"/>
    </source>
</evidence>
<organism evidence="8 9">
    <name type="scientific">Desulfobacula toluolica (strain DSM 7467 / Tol2)</name>
    <dbReference type="NCBI Taxonomy" id="651182"/>
    <lineage>
        <taxon>Bacteria</taxon>
        <taxon>Pseudomonadati</taxon>
        <taxon>Thermodesulfobacteriota</taxon>
        <taxon>Desulfobacteria</taxon>
        <taxon>Desulfobacterales</taxon>
        <taxon>Desulfobacteraceae</taxon>
        <taxon>Desulfobacula</taxon>
    </lineage>
</organism>
<feature type="domain" description="4Fe-4S ferredoxin-type" evidence="7">
    <location>
        <begin position="58"/>
        <end position="89"/>
    </location>
</feature>
<comment type="catalytic activity">
    <reaction evidence="6">
        <text>(R)-lactate + A = pyruvate + AH2</text>
        <dbReference type="Rhea" id="RHEA:15089"/>
        <dbReference type="ChEBI" id="CHEBI:13193"/>
        <dbReference type="ChEBI" id="CHEBI:15361"/>
        <dbReference type="ChEBI" id="CHEBI:16004"/>
        <dbReference type="ChEBI" id="CHEBI:17499"/>
    </reaction>
</comment>
<dbReference type="InterPro" id="IPR004017">
    <property type="entry name" value="Cys_rich_dom"/>
</dbReference>
<dbReference type="Proteomes" id="UP000007347">
    <property type="component" value="Chromosome"/>
</dbReference>
<keyword evidence="2 6" id="KW-0479">Metal-binding</keyword>
<evidence type="ECO:0000256" key="6">
    <source>
        <dbReference type="PIRNR" id="PIRNR000139"/>
    </source>
</evidence>
<dbReference type="Pfam" id="PF02754">
    <property type="entry name" value="CCG"/>
    <property type="match status" value="2"/>
</dbReference>
<name>K0NBU9_DESTT</name>
<comment type="cofactor">
    <cofactor evidence="6">
        <name>[4Fe-4S] cluster</name>
        <dbReference type="ChEBI" id="CHEBI:49883"/>
    </cofactor>
    <text evidence="6">Binds 2 [4Fe-4S] clusters.</text>
</comment>